<evidence type="ECO:0000256" key="13">
    <source>
        <dbReference type="ARBA" id="ARBA00060891"/>
    </source>
</evidence>
<comment type="catalytic activity">
    <reaction evidence="10">
        <text>ubiquinone-10 + hydrogen sulfide + glutathione + H(+) = S-sulfanylglutathione + ubiquinol-10</text>
        <dbReference type="Rhea" id="RHEA:62608"/>
        <dbReference type="ChEBI" id="CHEBI:15378"/>
        <dbReference type="ChEBI" id="CHEBI:29919"/>
        <dbReference type="ChEBI" id="CHEBI:46245"/>
        <dbReference type="ChEBI" id="CHEBI:57925"/>
        <dbReference type="ChEBI" id="CHEBI:58905"/>
        <dbReference type="ChEBI" id="CHEBI:64183"/>
    </reaction>
    <physiologicalReaction direction="left-to-right" evidence="10">
        <dbReference type="Rhea" id="RHEA:62609"/>
    </physiologicalReaction>
</comment>
<keyword evidence="18" id="KW-1185">Reference proteome</keyword>
<dbReference type="AlphaFoldDB" id="T1KKI0"/>
<reference evidence="18" key="1">
    <citation type="submission" date="2011-08" db="EMBL/GenBank/DDBJ databases">
        <authorList>
            <person name="Rombauts S."/>
        </authorList>
    </citation>
    <scope>NUCLEOTIDE SEQUENCE</scope>
    <source>
        <strain evidence="18">London</strain>
    </source>
</reference>
<dbReference type="FunFam" id="3.50.50.60:FF:000034">
    <property type="entry name" value="sulfide:quinone oxidoreductase, mitochondrial"/>
    <property type="match status" value="1"/>
</dbReference>
<comment type="function">
    <text evidence="12">Catalyzes the oxidation of hydrogen sulfide with the help of a quinone, such as ubiquinone-10, giving rise to thiosulfate and ultimately to sulfane (molecular sulfur) atoms. Requires an additional electron acceptor; can use sulfite, sulfide or cyanide (in vitro). It is believed the in vivo electron acceptor is glutathione.</text>
</comment>
<organism evidence="17 18">
    <name type="scientific">Tetranychus urticae</name>
    <name type="common">Two-spotted spider mite</name>
    <dbReference type="NCBI Taxonomy" id="32264"/>
    <lineage>
        <taxon>Eukaryota</taxon>
        <taxon>Metazoa</taxon>
        <taxon>Ecdysozoa</taxon>
        <taxon>Arthropoda</taxon>
        <taxon>Chelicerata</taxon>
        <taxon>Arachnida</taxon>
        <taxon>Acari</taxon>
        <taxon>Acariformes</taxon>
        <taxon>Trombidiformes</taxon>
        <taxon>Prostigmata</taxon>
        <taxon>Eleutherengona</taxon>
        <taxon>Raphignathae</taxon>
        <taxon>Tetranychoidea</taxon>
        <taxon>Tetranychidae</taxon>
        <taxon>Tetranychus</taxon>
    </lineage>
</organism>
<keyword evidence="3" id="KW-0285">Flavoprotein</keyword>
<evidence type="ECO:0000256" key="5">
    <source>
        <dbReference type="ARBA" id="ARBA00022827"/>
    </source>
</evidence>
<evidence type="ECO:0000256" key="11">
    <source>
        <dbReference type="ARBA" id="ARBA00052986"/>
    </source>
</evidence>
<comment type="catalytic activity">
    <reaction evidence="9">
        <text>ubiquinone-10 + hydrogen sulfide + sulfite + 2 H(+) = ubiquinol-10 + thiosulfate</text>
        <dbReference type="Rhea" id="RHEA:38359"/>
        <dbReference type="ChEBI" id="CHEBI:15378"/>
        <dbReference type="ChEBI" id="CHEBI:17359"/>
        <dbReference type="ChEBI" id="CHEBI:29919"/>
        <dbReference type="ChEBI" id="CHEBI:33542"/>
        <dbReference type="ChEBI" id="CHEBI:46245"/>
        <dbReference type="ChEBI" id="CHEBI:64183"/>
    </reaction>
    <physiologicalReaction direction="left-to-right" evidence="9">
        <dbReference type="Rhea" id="RHEA:38360"/>
    </physiologicalReaction>
</comment>
<sequence>MESGNAIFTFPNTPIKCAGAPQKIMYLAEDYWRKTGKRDNINILFNSSLPGIFSVPKYAKSLNEIIEKRGIKTNFRHNLIEIKASENVAVFENLDTGDKVPFEYGMIHVTPAQKPSEILKPIGDQAGFVDVDKYTLQHVKYPNIFSLGDCSNLPTSKTAAAVASQSGILFWNLVNVMAGRDPPMKYDGYSSCPLVTSYSKCILAEFDYDLKPKETFPVDQGKERRSMFIMKSTFMPLLYWFLHVTGRWSGPGKLRKLLRFGLSD</sequence>
<evidence type="ECO:0000313" key="17">
    <source>
        <dbReference type="EnsemblMetazoa" id="tetur13g03800.1"/>
    </source>
</evidence>
<comment type="catalytic activity">
    <reaction evidence="11">
        <text>a quinone + hydrogen sulfide + glutathione + H(+) = S-sulfanylglutathione + a quinol</text>
        <dbReference type="Rhea" id="RHEA:55156"/>
        <dbReference type="ChEBI" id="CHEBI:15378"/>
        <dbReference type="ChEBI" id="CHEBI:24646"/>
        <dbReference type="ChEBI" id="CHEBI:29919"/>
        <dbReference type="ChEBI" id="CHEBI:57925"/>
        <dbReference type="ChEBI" id="CHEBI:58905"/>
        <dbReference type="ChEBI" id="CHEBI:132124"/>
        <dbReference type="EC" id="1.8.5.8"/>
    </reaction>
    <physiologicalReaction direction="left-to-right" evidence="11">
        <dbReference type="Rhea" id="RHEA:55157"/>
    </physiologicalReaction>
</comment>
<dbReference type="STRING" id="32264.T1KKI0"/>
<comment type="cofactor">
    <cofactor evidence="1">
        <name>FAD</name>
        <dbReference type="ChEBI" id="CHEBI:57692"/>
    </cofactor>
</comment>
<evidence type="ECO:0000256" key="2">
    <source>
        <dbReference type="ARBA" id="ARBA00004173"/>
    </source>
</evidence>
<keyword evidence="6" id="KW-0809">Transit peptide</keyword>
<evidence type="ECO:0000256" key="15">
    <source>
        <dbReference type="ARBA" id="ARBA00070160"/>
    </source>
</evidence>
<dbReference type="eggNOG" id="KOG3851">
    <property type="taxonomic scope" value="Eukaryota"/>
</dbReference>
<dbReference type="Gene3D" id="3.50.50.60">
    <property type="entry name" value="FAD/NAD(P)-binding domain"/>
    <property type="match status" value="2"/>
</dbReference>
<dbReference type="GO" id="GO:0048038">
    <property type="term" value="F:quinone binding"/>
    <property type="evidence" value="ECO:0007669"/>
    <property type="project" value="UniProtKB-KW"/>
</dbReference>
<evidence type="ECO:0000256" key="14">
    <source>
        <dbReference type="ARBA" id="ARBA00066447"/>
    </source>
</evidence>
<keyword evidence="7" id="KW-0560">Oxidoreductase</keyword>
<evidence type="ECO:0000256" key="4">
    <source>
        <dbReference type="ARBA" id="ARBA00022719"/>
    </source>
</evidence>
<keyword evidence="4" id="KW-0874">Quinone</keyword>
<evidence type="ECO:0000256" key="10">
    <source>
        <dbReference type="ARBA" id="ARBA00052810"/>
    </source>
</evidence>
<evidence type="ECO:0000256" key="6">
    <source>
        <dbReference type="ARBA" id="ARBA00022946"/>
    </source>
</evidence>
<dbReference type="InterPro" id="IPR015904">
    <property type="entry name" value="Sulphide_quinone_reductase"/>
</dbReference>
<dbReference type="GO" id="GO:0005739">
    <property type="term" value="C:mitochondrion"/>
    <property type="evidence" value="ECO:0007669"/>
    <property type="project" value="UniProtKB-SubCell"/>
</dbReference>
<dbReference type="Proteomes" id="UP000015104">
    <property type="component" value="Unassembled WGS sequence"/>
</dbReference>
<evidence type="ECO:0000256" key="8">
    <source>
        <dbReference type="ARBA" id="ARBA00023128"/>
    </source>
</evidence>
<dbReference type="EC" id="1.8.5.8" evidence="14"/>
<evidence type="ECO:0000256" key="3">
    <source>
        <dbReference type="ARBA" id="ARBA00022630"/>
    </source>
</evidence>
<evidence type="ECO:0000313" key="18">
    <source>
        <dbReference type="Proteomes" id="UP000015104"/>
    </source>
</evidence>
<comment type="subcellular location">
    <subcellularLocation>
        <location evidence="2">Mitochondrion</location>
    </subcellularLocation>
</comment>
<dbReference type="InterPro" id="IPR036188">
    <property type="entry name" value="FAD/NAD-bd_sf"/>
</dbReference>
<evidence type="ECO:0000256" key="1">
    <source>
        <dbReference type="ARBA" id="ARBA00001974"/>
    </source>
</evidence>
<dbReference type="GO" id="GO:0070221">
    <property type="term" value="P:sulfide oxidation, using sulfide:quinone oxidoreductase"/>
    <property type="evidence" value="ECO:0007669"/>
    <property type="project" value="TreeGrafter"/>
</dbReference>
<proteinExistence type="inferred from homology"/>
<name>T1KKI0_TETUR</name>
<dbReference type="PANTHER" id="PTHR10632:SF2">
    <property type="entry name" value="SULFIDE:QUINONE OXIDOREDUCTASE, MITOCHONDRIAL"/>
    <property type="match status" value="1"/>
</dbReference>
<dbReference type="GO" id="GO:0106436">
    <property type="term" value="F:glutathione-dependent sulfide quinone oxidoreductase activity"/>
    <property type="evidence" value="ECO:0007669"/>
    <property type="project" value="UniProtKB-EC"/>
</dbReference>
<evidence type="ECO:0000256" key="16">
    <source>
        <dbReference type="ARBA" id="ARBA00082958"/>
    </source>
</evidence>
<dbReference type="HOGENOM" id="CLU_030742_3_0_1"/>
<protein>
    <recommendedName>
        <fullName evidence="15">Sulfide:quinone oxidoreductase, mitochondrial</fullName>
        <ecNumber evidence="14">1.8.5.8</ecNumber>
    </recommendedName>
    <alternativeName>
        <fullName evidence="16">Sulfide quinone oxidoreductase</fullName>
    </alternativeName>
</protein>
<dbReference type="GO" id="GO:0070224">
    <property type="term" value="F:sulfide:quinone oxidoreductase activity"/>
    <property type="evidence" value="ECO:0007669"/>
    <property type="project" value="TreeGrafter"/>
</dbReference>
<evidence type="ECO:0000256" key="7">
    <source>
        <dbReference type="ARBA" id="ARBA00023002"/>
    </source>
</evidence>
<evidence type="ECO:0000256" key="12">
    <source>
        <dbReference type="ARBA" id="ARBA00059167"/>
    </source>
</evidence>
<accession>T1KKI0</accession>
<keyword evidence="5" id="KW-0274">FAD</keyword>
<evidence type="ECO:0000256" key="9">
    <source>
        <dbReference type="ARBA" id="ARBA00051038"/>
    </source>
</evidence>
<dbReference type="EMBL" id="CAEY01000176">
    <property type="status" value="NOT_ANNOTATED_CDS"/>
    <property type="molecule type" value="Genomic_DNA"/>
</dbReference>
<dbReference type="PANTHER" id="PTHR10632">
    <property type="entry name" value="SULFIDE:QUINONE OXIDOREDUCTASE"/>
    <property type="match status" value="1"/>
</dbReference>
<reference evidence="17" key="2">
    <citation type="submission" date="2015-06" db="UniProtKB">
        <authorList>
            <consortium name="EnsemblMetazoa"/>
        </authorList>
    </citation>
    <scope>IDENTIFICATION</scope>
</reference>
<dbReference type="EnsemblMetazoa" id="tetur13g03800.1">
    <property type="protein sequence ID" value="tetur13g03800.1"/>
    <property type="gene ID" value="tetur13g03800"/>
</dbReference>
<dbReference type="GO" id="GO:0071949">
    <property type="term" value="F:FAD binding"/>
    <property type="evidence" value="ECO:0007669"/>
    <property type="project" value="TreeGrafter"/>
</dbReference>
<comment type="similarity">
    <text evidence="13">Belongs to the SQRD family.</text>
</comment>
<dbReference type="SUPFAM" id="SSF51905">
    <property type="entry name" value="FAD/NAD(P)-binding domain"/>
    <property type="match status" value="2"/>
</dbReference>
<keyword evidence="8" id="KW-0496">Mitochondrion</keyword>